<keyword evidence="5 6" id="KW-0449">Lipoprotein</keyword>
<dbReference type="GO" id="GO:0016020">
    <property type="term" value="C:membrane"/>
    <property type="evidence" value="ECO:0007669"/>
    <property type="project" value="UniProtKB-SubCell"/>
</dbReference>
<dbReference type="PANTHER" id="PTHR30429">
    <property type="entry name" value="D-METHIONINE-BINDING LIPOPROTEIN METQ"/>
    <property type="match status" value="1"/>
</dbReference>
<dbReference type="SUPFAM" id="SSF53850">
    <property type="entry name" value="Periplasmic binding protein-like II"/>
    <property type="match status" value="1"/>
</dbReference>
<keyword evidence="2 7" id="KW-0732">Signal</keyword>
<dbReference type="EMBL" id="CP054257">
    <property type="protein sequence ID" value="QTQ12152.1"/>
    <property type="molecule type" value="Genomic_DNA"/>
</dbReference>
<dbReference type="PANTHER" id="PTHR30429:SF0">
    <property type="entry name" value="METHIONINE-BINDING LIPOPROTEIN METQ"/>
    <property type="match status" value="1"/>
</dbReference>
<evidence type="ECO:0000256" key="7">
    <source>
        <dbReference type="SAM" id="SignalP"/>
    </source>
</evidence>
<protein>
    <recommendedName>
        <fullName evidence="6">Lipoprotein</fullName>
    </recommendedName>
</protein>
<dbReference type="RefSeq" id="WP_210116865.1">
    <property type="nucleotide sequence ID" value="NZ_CP054257.1"/>
</dbReference>
<evidence type="ECO:0000313" key="8">
    <source>
        <dbReference type="EMBL" id="QTQ12152.1"/>
    </source>
</evidence>
<evidence type="ECO:0000256" key="4">
    <source>
        <dbReference type="ARBA" id="ARBA00023139"/>
    </source>
</evidence>
<organism evidence="8 9">
    <name type="scientific">Treponema parvum</name>
    <dbReference type="NCBI Taxonomy" id="138851"/>
    <lineage>
        <taxon>Bacteria</taxon>
        <taxon>Pseudomonadati</taxon>
        <taxon>Spirochaetota</taxon>
        <taxon>Spirochaetia</taxon>
        <taxon>Spirochaetales</taxon>
        <taxon>Treponemataceae</taxon>
        <taxon>Treponema</taxon>
    </lineage>
</organism>
<comment type="similarity">
    <text evidence="6">Belongs to the nlpA lipoprotein family.</text>
</comment>
<proteinExistence type="inferred from homology"/>
<dbReference type="CDD" id="cd13597">
    <property type="entry name" value="PBP2_lipoprotein_Tp32"/>
    <property type="match status" value="1"/>
</dbReference>
<dbReference type="PIRSF" id="PIRSF002854">
    <property type="entry name" value="MetQ"/>
    <property type="match status" value="1"/>
</dbReference>
<feature type="signal peptide" evidence="7">
    <location>
        <begin position="1"/>
        <end position="23"/>
    </location>
</feature>
<keyword evidence="3" id="KW-0472">Membrane</keyword>
<comment type="subcellular location">
    <subcellularLocation>
        <location evidence="1">Membrane</location>
        <topology evidence="1">Lipid-anchor</topology>
    </subcellularLocation>
</comment>
<feature type="chain" id="PRO_5037930235" description="Lipoprotein" evidence="7">
    <location>
        <begin position="24"/>
        <end position="270"/>
    </location>
</feature>
<reference evidence="8" key="2">
    <citation type="journal article" date="2021" name="Microbiol. Resour. Announc.">
        <title>Complete Genome Sequences of Three Human Oral Treponema parvum Isolates.</title>
        <authorList>
            <person name="Zeng H."/>
            <person name="Watt R.M."/>
        </authorList>
    </citation>
    <scope>NUCLEOTIDE SEQUENCE</scope>
    <source>
        <strain evidence="8">ATCC 700773</strain>
    </source>
</reference>
<keyword evidence="4" id="KW-0564">Palmitate</keyword>
<dbReference type="Gene3D" id="3.40.190.10">
    <property type="entry name" value="Periplasmic binding protein-like II"/>
    <property type="match status" value="2"/>
</dbReference>
<dbReference type="Pfam" id="PF03180">
    <property type="entry name" value="Lipoprotein_9"/>
    <property type="match status" value="1"/>
</dbReference>
<accession>A0A975F0G2</accession>
<evidence type="ECO:0000256" key="1">
    <source>
        <dbReference type="ARBA" id="ARBA00004635"/>
    </source>
</evidence>
<dbReference type="AlphaFoldDB" id="A0A975F0G2"/>
<dbReference type="Proteomes" id="UP000671995">
    <property type="component" value="Chromosome"/>
</dbReference>
<dbReference type="InterPro" id="IPR004872">
    <property type="entry name" value="Lipoprotein_NlpA"/>
</dbReference>
<evidence type="ECO:0000313" key="9">
    <source>
        <dbReference type="Proteomes" id="UP000671995"/>
    </source>
</evidence>
<name>A0A975F0G2_9SPIR</name>
<evidence type="ECO:0000256" key="6">
    <source>
        <dbReference type="PIRNR" id="PIRNR002854"/>
    </source>
</evidence>
<evidence type="ECO:0000256" key="5">
    <source>
        <dbReference type="ARBA" id="ARBA00023288"/>
    </source>
</evidence>
<evidence type="ECO:0000256" key="2">
    <source>
        <dbReference type="ARBA" id="ARBA00022729"/>
    </source>
</evidence>
<reference evidence="8" key="1">
    <citation type="submission" date="2020-05" db="EMBL/GenBank/DDBJ databases">
        <authorList>
            <person name="Zeng H."/>
            <person name="Chan Y.K."/>
            <person name="Watt R.M."/>
        </authorList>
    </citation>
    <scope>NUCLEOTIDE SEQUENCE</scope>
    <source>
        <strain evidence="8">ATCC 700773</strain>
    </source>
</reference>
<evidence type="ECO:0000256" key="3">
    <source>
        <dbReference type="ARBA" id="ARBA00023136"/>
    </source>
</evidence>
<sequence>MKKAITKAAVIALVAILTSPLFAGGSKEKDGKVITVGATPEPHAAILNLLIDDMAAEGYTLKVVEFTDYVTPNDAVESGEIDANFFQHVPYMETFNKEKNYHLVNVAGIHVEPLALYSKKYSKAADIPNGATIAIPNDPTNEGRALLLLQSAGYITIDAKAGLTAVPADITSNKKNFKFREIEAASLPRVLSDVDAAVINGNYAIPAGLTAAKDGLIVEGKDSPYVNILTVKVGNENSPAIKALAKAMKSQKVKDYIKKTYPNGDVIAVF</sequence>
<gene>
    <name evidence="8" type="ORF">HRI96_08060</name>
</gene>